<feature type="domain" description="25S rRNA (uridine-N(3))-methyltransferase BMT5-like" evidence="3">
    <location>
        <begin position="24"/>
        <end position="181"/>
    </location>
</feature>
<keyword evidence="1" id="KW-0694">RNA-binding</keyword>
<dbReference type="EMBL" id="OU594954">
    <property type="protein sequence ID" value="CAG9280408.1"/>
    <property type="molecule type" value="Genomic_DNA"/>
</dbReference>
<dbReference type="GO" id="GO:0003723">
    <property type="term" value="F:RNA binding"/>
    <property type="evidence" value="ECO:0007669"/>
    <property type="project" value="UniProtKB-KW"/>
</dbReference>
<dbReference type="PROSITE" id="PS50889">
    <property type="entry name" value="S4"/>
    <property type="match status" value="1"/>
</dbReference>
<evidence type="ECO:0000256" key="2">
    <source>
        <dbReference type="SAM" id="MobiDB-lite"/>
    </source>
</evidence>
<feature type="region of interest" description="Disordered" evidence="2">
    <location>
        <begin position="218"/>
        <end position="240"/>
    </location>
</feature>
<sequence>MPMGNIHDECIAQQVVAPRPYQILTVGDGDLTLSLALARAYGDQIDLTASTLVPDCSTLISTYPNAAAVLQELENRQVSVWYGVDATQLHQRKSQNGKQAFGSGNVWDLILFHHPHLGIDDSEQHTESLHAQRHHVLLAHYLASAKFCVSKPNGRIHVCLCGTQATTWKLGEAARRQGLRSAFTLEPHQIISQTGFPTSVPMDRLFEPSHMPQGWKVHTPEPGFAAPRRYRNGKTGSRHALGKYGYRHRRTHGEWPTAAGSSSSSTDTDVIGSMHYVFERDAAASTPQIATRSHSSDKNNITMCTICDLRFETAHALQEHLATPALPIPPLSMIVAEQRARPLERNRPHANESPLIQTARDPRSSTQNADAAKQNEAIVSTVTSGKRLRWFIQHCISPSRSKRTCEQLIIDGYIAVNGQVVVDSGRVLQCGMTVTVTERFIQDNSTFVPPLEIVAQWGQDIYVAWKPVSIRTAGTFDVNTLERRFSGQMGRSFQSLTKLDTGCSGLCVLMPRNTISESLEPRLVHTFTALIHGSPPNTWTSGITIDIPLDGMRRWRKRPAEDLVSQLILSEDASLVENRIAKTCAATVHALETTTAEPDGEGLLPPLTTIEIITGTLVSGFCSILSHYFRKQGYAIVGDRFASREYLTLPRAVRNRLKQKICLGCTNVSSYGEGQTASKAVPEKWRVSHWESFCCHGENNRDV</sequence>
<gene>
    <name evidence="4" type="ORF">PTTT1_LOCUS13205</name>
</gene>
<dbReference type="InterPro" id="IPR019446">
    <property type="entry name" value="BMT5-like"/>
</dbReference>
<dbReference type="Proteomes" id="UP000836788">
    <property type="component" value="Chromosome 13"/>
</dbReference>
<dbReference type="SUPFAM" id="SSF55174">
    <property type="entry name" value="Alpha-L RNA-binding motif"/>
    <property type="match status" value="1"/>
</dbReference>
<feature type="compositionally biased region" description="Basic residues" evidence="2">
    <location>
        <begin position="228"/>
        <end position="240"/>
    </location>
</feature>
<proteinExistence type="predicted"/>
<accession>A0A8J9S5P9</accession>
<feature type="region of interest" description="Disordered" evidence="2">
    <location>
        <begin position="349"/>
        <end position="373"/>
    </location>
</feature>
<dbReference type="PANTHER" id="PTHR11538">
    <property type="entry name" value="PHENYLALANYL-TRNA SYNTHETASE"/>
    <property type="match status" value="1"/>
</dbReference>
<dbReference type="Pfam" id="PF10354">
    <property type="entry name" value="BMT5-like"/>
    <property type="match status" value="1"/>
</dbReference>
<evidence type="ECO:0000256" key="1">
    <source>
        <dbReference type="PROSITE-ProRule" id="PRU00182"/>
    </source>
</evidence>
<name>A0A8J9S5P9_PHATR</name>
<dbReference type="CDD" id="cd00165">
    <property type="entry name" value="S4"/>
    <property type="match status" value="1"/>
</dbReference>
<dbReference type="GO" id="GO:0070475">
    <property type="term" value="P:rRNA base methylation"/>
    <property type="evidence" value="ECO:0007669"/>
    <property type="project" value="InterPro"/>
</dbReference>
<dbReference type="PANTHER" id="PTHR11538:SF26">
    <property type="entry name" value="FERREDOXIN-FOLD ANTICODON-BINDING DOMAIN-CONTAINING PROTEIN 1"/>
    <property type="match status" value="1"/>
</dbReference>
<dbReference type="AlphaFoldDB" id="A0A8J9S5P9"/>
<dbReference type="GO" id="GO:0070042">
    <property type="term" value="F:rRNA (uridine-N3-)-methyltransferase activity"/>
    <property type="evidence" value="ECO:0007669"/>
    <property type="project" value="InterPro"/>
</dbReference>
<reference evidence="4" key="1">
    <citation type="submission" date="2022-02" db="EMBL/GenBank/DDBJ databases">
        <authorList>
            <person name="Giguere J D."/>
        </authorList>
    </citation>
    <scope>NUCLEOTIDE SEQUENCE</scope>
    <source>
        <strain evidence="4">CCAP 1055/1</strain>
    </source>
</reference>
<dbReference type="GO" id="GO:0005737">
    <property type="term" value="C:cytoplasm"/>
    <property type="evidence" value="ECO:0007669"/>
    <property type="project" value="TreeGrafter"/>
</dbReference>
<protein>
    <recommendedName>
        <fullName evidence="3">25S rRNA (uridine-N(3))-methyltransferase BMT5-like domain-containing protein</fullName>
    </recommendedName>
</protein>
<organism evidence="4">
    <name type="scientific">Phaeodactylum tricornutum</name>
    <name type="common">Diatom</name>
    <dbReference type="NCBI Taxonomy" id="2850"/>
    <lineage>
        <taxon>Eukaryota</taxon>
        <taxon>Sar</taxon>
        <taxon>Stramenopiles</taxon>
        <taxon>Ochrophyta</taxon>
        <taxon>Bacillariophyta</taxon>
        <taxon>Bacillariophyceae</taxon>
        <taxon>Bacillariophycidae</taxon>
        <taxon>Naviculales</taxon>
        <taxon>Phaeodactylaceae</taxon>
        <taxon>Phaeodactylum</taxon>
    </lineage>
</organism>
<evidence type="ECO:0000259" key="3">
    <source>
        <dbReference type="Pfam" id="PF10354"/>
    </source>
</evidence>
<evidence type="ECO:0000313" key="4">
    <source>
        <dbReference type="EMBL" id="CAG9280408.1"/>
    </source>
</evidence>